<gene>
    <name evidence="1" type="ORF">C463_12317</name>
</gene>
<reference evidence="1 2" key="1">
    <citation type="journal article" date="2014" name="PLoS Genet.">
        <title>Phylogenetically driven sequencing of extremely halophilic archaea reveals strategies for static and dynamic osmo-response.</title>
        <authorList>
            <person name="Becker E.A."/>
            <person name="Seitzer P.M."/>
            <person name="Tritt A."/>
            <person name="Larsen D."/>
            <person name="Krusor M."/>
            <person name="Yao A.I."/>
            <person name="Wu D."/>
            <person name="Madern D."/>
            <person name="Eisen J.A."/>
            <person name="Darling A.E."/>
            <person name="Facciotti M.T."/>
        </authorList>
    </citation>
    <scope>NUCLEOTIDE SEQUENCE [LARGE SCALE GENOMIC DNA]</scope>
    <source>
        <strain evidence="1 2">DSM 19288</strain>
    </source>
</reference>
<evidence type="ECO:0000313" key="1">
    <source>
        <dbReference type="EMBL" id="ELZ41465.1"/>
    </source>
</evidence>
<dbReference type="RefSeq" id="WP_008444106.1">
    <property type="nucleotide sequence ID" value="NZ_AOJK01000063.1"/>
</dbReference>
<dbReference type="OrthoDB" id="254500at2157"/>
<evidence type="ECO:0000313" key="2">
    <source>
        <dbReference type="Proteomes" id="UP000011586"/>
    </source>
</evidence>
<organism evidence="1 2">
    <name type="scientific">Halorubrum californiense DSM 19288</name>
    <dbReference type="NCBI Taxonomy" id="1227465"/>
    <lineage>
        <taxon>Archaea</taxon>
        <taxon>Methanobacteriati</taxon>
        <taxon>Methanobacteriota</taxon>
        <taxon>Stenosarchaea group</taxon>
        <taxon>Halobacteria</taxon>
        <taxon>Halobacteriales</taxon>
        <taxon>Haloferacaceae</taxon>
        <taxon>Halorubrum</taxon>
    </lineage>
</organism>
<keyword evidence="2" id="KW-1185">Reference proteome</keyword>
<comment type="caution">
    <text evidence="1">The sequence shown here is derived from an EMBL/GenBank/DDBJ whole genome shotgun (WGS) entry which is preliminary data.</text>
</comment>
<accession>M0E0Y4</accession>
<dbReference type="Proteomes" id="UP000011586">
    <property type="component" value="Unassembled WGS sequence"/>
</dbReference>
<protein>
    <submittedName>
        <fullName evidence="1">Uncharacterized protein</fullName>
    </submittedName>
</protein>
<dbReference type="PATRIC" id="fig|1227465.4.peg.2386"/>
<name>M0E0Y4_9EURY</name>
<dbReference type="AlphaFoldDB" id="M0E0Y4"/>
<sequence>MSSPPFIHIDEFDGTHGFVKTKAFVNYTIDLRSHTPQQKVMLGNTDRGEVERPCVVFNDDITLDEGCGYVFGGFDNQWDAGEEIQLKLAQGAWIRKIYDPDDQ</sequence>
<dbReference type="EMBL" id="AOJK01000063">
    <property type="protein sequence ID" value="ELZ41465.1"/>
    <property type="molecule type" value="Genomic_DNA"/>
</dbReference>
<proteinExistence type="predicted"/>